<dbReference type="InterPro" id="IPR023393">
    <property type="entry name" value="START-like_dom_sf"/>
</dbReference>
<evidence type="ECO:0000259" key="2">
    <source>
        <dbReference type="Pfam" id="PF08327"/>
    </source>
</evidence>
<reference evidence="3 4" key="1">
    <citation type="submission" date="2024-03" db="EMBL/GenBank/DDBJ databases">
        <title>Chitinophaga caseinilytica sp. nov., a casein hydrolysing bacterium isolated from forest soil.</title>
        <authorList>
            <person name="Lee D.S."/>
            <person name="Han D.M."/>
            <person name="Baek J.H."/>
            <person name="Choi D.G."/>
            <person name="Jeon J.H."/>
            <person name="Jeon C.O."/>
        </authorList>
    </citation>
    <scope>NUCLEOTIDE SEQUENCE [LARGE SCALE GENOMIC DNA]</scope>
    <source>
        <strain evidence="3 4">KACC 19118</strain>
    </source>
</reference>
<gene>
    <name evidence="3" type="ORF">WJU22_19925</name>
</gene>
<evidence type="ECO:0000256" key="1">
    <source>
        <dbReference type="ARBA" id="ARBA00006817"/>
    </source>
</evidence>
<protein>
    <submittedName>
        <fullName evidence="3">SRPBCC domain-containing protein</fullName>
    </submittedName>
</protein>
<dbReference type="CDD" id="cd07814">
    <property type="entry name" value="SRPBCC_CalC_Aha1-like"/>
    <property type="match status" value="1"/>
</dbReference>
<dbReference type="EMBL" id="CP150096">
    <property type="protein sequence ID" value="WZN45170.1"/>
    <property type="molecule type" value="Genomic_DNA"/>
</dbReference>
<dbReference type="Pfam" id="PF08327">
    <property type="entry name" value="AHSA1"/>
    <property type="match status" value="1"/>
</dbReference>
<accession>A0ABZ2Z139</accession>
<evidence type="ECO:0000313" key="3">
    <source>
        <dbReference type="EMBL" id="WZN45170.1"/>
    </source>
</evidence>
<dbReference type="InterPro" id="IPR013538">
    <property type="entry name" value="ASHA1/2-like_C"/>
</dbReference>
<comment type="similarity">
    <text evidence="1">Belongs to the AHA1 family.</text>
</comment>
<evidence type="ECO:0000313" key="4">
    <source>
        <dbReference type="Proteomes" id="UP001449657"/>
    </source>
</evidence>
<proteinExistence type="inferred from homology"/>
<keyword evidence="4" id="KW-1185">Reference proteome</keyword>
<name>A0ABZ2Z139_9BACT</name>
<dbReference type="Proteomes" id="UP001449657">
    <property type="component" value="Chromosome"/>
</dbReference>
<sequence>MKTESLIKTEPLIVERTYPATPQKVWDAITDPDKMRVWYFDTKGFKVEKGTEFSFDCFCDETLFRHLCVVTEVVPQRKIAYTWRYDGFPGSSEVTWELFPENGGTRLKLTHTGLESFPQDHPSFVRSSFMGGWGDFLDRALPEFLLQAA</sequence>
<dbReference type="SUPFAM" id="SSF55961">
    <property type="entry name" value="Bet v1-like"/>
    <property type="match status" value="1"/>
</dbReference>
<organism evidence="3 4">
    <name type="scientific">Chitinophaga caseinilytica</name>
    <dbReference type="NCBI Taxonomy" id="2267521"/>
    <lineage>
        <taxon>Bacteria</taxon>
        <taxon>Pseudomonadati</taxon>
        <taxon>Bacteroidota</taxon>
        <taxon>Chitinophagia</taxon>
        <taxon>Chitinophagales</taxon>
        <taxon>Chitinophagaceae</taxon>
        <taxon>Chitinophaga</taxon>
    </lineage>
</organism>
<dbReference type="RefSeq" id="WP_341839925.1">
    <property type="nucleotide sequence ID" value="NZ_CP149792.1"/>
</dbReference>
<dbReference type="Gene3D" id="3.30.530.20">
    <property type="match status" value="1"/>
</dbReference>
<feature type="domain" description="Activator of Hsp90 ATPase homologue 1/2-like C-terminal" evidence="2">
    <location>
        <begin position="20"/>
        <end position="139"/>
    </location>
</feature>